<dbReference type="InterPro" id="IPR001851">
    <property type="entry name" value="ABC_transp_permease"/>
</dbReference>
<keyword evidence="5 6" id="KW-0472">Membrane</keyword>
<evidence type="ECO:0000313" key="7">
    <source>
        <dbReference type="EMBL" id="CCC81062.1"/>
    </source>
</evidence>
<dbReference type="HOGENOM" id="CLU_031365_0_1_2"/>
<dbReference type="KEGG" id="ttn:TTX_0391"/>
<evidence type="ECO:0000256" key="3">
    <source>
        <dbReference type="ARBA" id="ARBA00022692"/>
    </source>
</evidence>
<dbReference type="PATRIC" id="fig|768679.9.peg.408"/>
<feature type="transmembrane region" description="Helical" evidence="6">
    <location>
        <begin position="156"/>
        <end position="174"/>
    </location>
</feature>
<dbReference type="InterPro" id="IPR043428">
    <property type="entry name" value="LivM-like"/>
</dbReference>
<evidence type="ECO:0000256" key="5">
    <source>
        <dbReference type="ARBA" id="ARBA00023136"/>
    </source>
</evidence>
<feature type="transmembrane region" description="Helical" evidence="6">
    <location>
        <begin position="280"/>
        <end position="297"/>
    </location>
</feature>
<dbReference type="CDD" id="cd06581">
    <property type="entry name" value="TM_PBP1_LivM_like"/>
    <property type="match status" value="1"/>
</dbReference>
<dbReference type="RefSeq" id="WP_014126319.1">
    <property type="nucleotide sequence ID" value="NC_016070.1"/>
</dbReference>
<dbReference type="Pfam" id="PF02653">
    <property type="entry name" value="BPD_transp_2"/>
    <property type="match status" value="1"/>
</dbReference>
<comment type="subcellular location">
    <subcellularLocation>
        <location evidence="1">Cell membrane</location>
        <topology evidence="1">Multi-pass membrane protein</topology>
    </subcellularLocation>
</comment>
<feature type="transmembrane region" description="Helical" evidence="6">
    <location>
        <begin position="110"/>
        <end position="130"/>
    </location>
</feature>
<name>G4RNB8_THETK</name>
<keyword evidence="4 6" id="KW-1133">Transmembrane helix</keyword>
<keyword evidence="3 6" id="KW-0812">Transmembrane</keyword>
<dbReference type="PANTHER" id="PTHR30482:SF17">
    <property type="entry name" value="ABC TRANSPORTER ATP-BINDING PROTEIN"/>
    <property type="match status" value="1"/>
</dbReference>
<keyword evidence="2" id="KW-1003">Cell membrane</keyword>
<feature type="transmembrane region" description="Helical" evidence="6">
    <location>
        <begin position="33"/>
        <end position="51"/>
    </location>
</feature>
<sequence length="302" mass="31784">MRGLFRQLHLVAVAAILAAIYFGSGQFLRYEAVYVMAWSLTVLASSILLEYGLVNFGVAMYYAVGAYAVGLAYRFLGNADVAVGVPLALASGALLGLAIGLALGHLRGIYYALANLSLSMVIYGALVKFYDITGGSNGIVLPPPQLAGTTLHTPQLYLVAAALVLAALYFSSAFPETRMGRIAAGIRINELRAVALGASPRLNVALGTAVAATFAALGGALVAYATNIVTPDFAYWTTSGELVVASLIGALVSRKYGFLAGAAIYQIVRLYSYQFASPELVIGATLLAVLALWRRLFSRRLG</sequence>
<dbReference type="STRING" id="768679.TTX_0391"/>
<gene>
    <name evidence="7" type="primary">livM</name>
    <name evidence="7" type="ordered locus">TTX_0391</name>
</gene>
<evidence type="ECO:0000256" key="1">
    <source>
        <dbReference type="ARBA" id="ARBA00004651"/>
    </source>
</evidence>
<accession>G4RNB8</accession>
<protein>
    <submittedName>
        <fullName evidence="7">ABC-type branched-chain amino acid transport system, permease component</fullName>
    </submittedName>
</protein>
<dbReference type="PaxDb" id="768679-TTX_0391"/>
<dbReference type="eggNOG" id="arCOG01275">
    <property type="taxonomic scope" value="Archaea"/>
</dbReference>
<reference evidence="7 8" key="1">
    <citation type="journal article" date="2011" name="PLoS ONE">
        <title>The complete genome sequence of Thermoproteus tenax: a physiologically versatile member of the Crenarchaeota.</title>
        <authorList>
            <person name="Siebers B."/>
            <person name="Zaparty M."/>
            <person name="Raddatz G."/>
            <person name="Tjaden B."/>
            <person name="Albers S.V."/>
            <person name="Bell S.D."/>
            <person name="Blombach F."/>
            <person name="Kletzin A."/>
            <person name="Kyrpides N."/>
            <person name="Lanz C."/>
            <person name="Plagens A."/>
            <person name="Rampp M."/>
            <person name="Rosinus A."/>
            <person name="von Jan M."/>
            <person name="Makarova K.S."/>
            <person name="Klenk H.P."/>
            <person name="Schuster S.C."/>
            <person name="Hensel R."/>
        </authorList>
    </citation>
    <scope>NUCLEOTIDE SEQUENCE [LARGE SCALE GENOMIC DNA]</scope>
    <source>
        <strain evidence="8">ATCC 35583 / DSM 2078 / JCM 9277 / NBRC 100435 / Kra 1</strain>
    </source>
</reference>
<dbReference type="GO" id="GO:0005886">
    <property type="term" value="C:plasma membrane"/>
    <property type="evidence" value="ECO:0007669"/>
    <property type="project" value="UniProtKB-SubCell"/>
</dbReference>
<dbReference type="GO" id="GO:0015658">
    <property type="term" value="F:branched-chain amino acid transmembrane transporter activity"/>
    <property type="evidence" value="ECO:0007669"/>
    <property type="project" value="InterPro"/>
</dbReference>
<keyword evidence="8" id="KW-1185">Reference proteome</keyword>
<organism evidence="7 8">
    <name type="scientific">Thermoproteus tenax (strain ATCC 35583 / DSM 2078 / JCM 9277 / NBRC 100435 / Kra 1)</name>
    <dbReference type="NCBI Taxonomy" id="768679"/>
    <lineage>
        <taxon>Archaea</taxon>
        <taxon>Thermoproteota</taxon>
        <taxon>Thermoprotei</taxon>
        <taxon>Thermoproteales</taxon>
        <taxon>Thermoproteaceae</taxon>
        <taxon>Thermoproteus</taxon>
    </lineage>
</organism>
<dbReference type="GeneID" id="11263397"/>
<dbReference type="Proteomes" id="UP000002654">
    <property type="component" value="Chromosome"/>
</dbReference>
<proteinExistence type="predicted"/>
<evidence type="ECO:0000256" key="2">
    <source>
        <dbReference type="ARBA" id="ARBA00022475"/>
    </source>
</evidence>
<dbReference type="PANTHER" id="PTHR30482">
    <property type="entry name" value="HIGH-AFFINITY BRANCHED-CHAIN AMINO ACID TRANSPORT SYSTEM PERMEASE"/>
    <property type="match status" value="1"/>
</dbReference>
<feature type="transmembrane region" description="Helical" evidence="6">
    <location>
        <begin position="7"/>
        <end position="27"/>
    </location>
</feature>
<feature type="transmembrane region" description="Helical" evidence="6">
    <location>
        <begin position="82"/>
        <end position="103"/>
    </location>
</feature>
<evidence type="ECO:0000256" key="6">
    <source>
        <dbReference type="SAM" id="Phobius"/>
    </source>
</evidence>
<evidence type="ECO:0000256" key="4">
    <source>
        <dbReference type="ARBA" id="ARBA00022989"/>
    </source>
</evidence>
<dbReference type="AlphaFoldDB" id="G4RNB8"/>
<dbReference type="OrthoDB" id="29249at2157"/>
<feature type="transmembrane region" description="Helical" evidence="6">
    <location>
        <begin position="202"/>
        <end position="227"/>
    </location>
</feature>
<feature type="transmembrane region" description="Helical" evidence="6">
    <location>
        <begin position="58"/>
        <end position="76"/>
    </location>
</feature>
<dbReference type="EMBL" id="FN869859">
    <property type="protein sequence ID" value="CCC81062.1"/>
    <property type="molecule type" value="Genomic_DNA"/>
</dbReference>
<evidence type="ECO:0000313" key="8">
    <source>
        <dbReference type="Proteomes" id="UP000002654"/>
    </source>
</evidence>